<dbReference type="AlphaFoldDB" id="A0A9P7STP4"/>
<dbReference type="InterPro" id="IPR054208">
    <property type="entry name" value="DUF6914"/>
</dbReference>
<gene>
    <name evidence="1" type="ORF">E4U43_006114</name>
</gene>
<dbReference type="OrthoDB" id="4924482at2759"/>
<name>A0A9P7STP4_9HYPO</name>
<sequence>MEPEIAPVDTKMSSEADVSLPQTSTPWLLTVALYHRDHYSTGHYRQLFKYEAFHWGLLITPQVSIGKDCFAADATDRSGYNPVTMRMDNPTMSWWINHRVVDPAASSKLLGRIVIGEIPGEISFDDFQELLDKVPLPEKNQHPQQSCVTWAVSAIVEMQKLGWARQFDIDQFKDAALAYADDRNKFDAATEPKVKYYKV</sequence>
<dbReference type="Proteomes" id="UP000748025">
    <property type="component" value="Unassembled WGS sequence"/>
</dbReference>
<organism evidence="1 2">
    <name type="scientific">Claviceps pusilla</name>
    <dbReference type="NCBI Taxonomy" id="123648"/>
    <lineage>
        <taxon>Eukaryota</taxon>
        <taxon>Fungi</taxon>
        <taxon>Dikarya</taxon>
        <taxon>Ascomycota</taxon>
        <taxon>Pezizomycotina</taxon>
        <taxon>Sordariomycetes</taxon>
        <taxon>Hypocreomycetidae</taxon>
        <taxon>Hypocreales</taxon>
        <taxon>Clavicipitaceae</taxon>
        <taxon>Claviceps</taxon>
    </lineage>
</organism>
<reference evidence="1" key="1">
    <citation type="journal article" date="2020" name="bioRxiv">
        <title>Whole genome comparisons of ergot fungi reveals the divergence and evolution of species within the genus Claviceps are the result of varying mechanisms driving genome evolution and host range expansion.</title>
        <authorList>
            <person name="Wyka S.A."/>
            <person name="Mondo S.J."/>
            <person name="Liu M."/>
            <person name="Dettman J."/>
            <person name="Nalam V."/>
            <person name="Broders K.D."/>
        </authorList>
    </citation>
    <scope>NUCLEOTIDE SEQUENCE</scope>
    <source>
        <strain evidence="1">CCC 602</strain>
    </source>
</reference>
<accession>A0A9P7STP4</accession>
<dbReference type="Pfam" id="PF21858">
    <property type="entry name" value="DUF6914"/>
    <property type="match status" value="1"/>
</dbReference>
<evidence type="ECO:0000313" key="2">
    <source>
        <dbReference type="Proteomes" id="UP000748025"/>
    </source>
</evidence>
<keyword evidence="2" id="KW-1185">Reference proteome</keyword>
<dbReference type="EMBL" id="SRPW01004139">
    <property type="protein sequence ID" value="KAG5985103.1"/>
    <property type="molecule type" value="Genomic_DNA"/>
</dbReference>
<comment type="caution">
    <text evidence="1">The sequence shown here is derived from an EMBL/GenBank/DDBJ whole genome shotgun (WGS) entry which is preliminary data.</text>
</comment>
<proteinExistence type="predicted"/>
<evidence type="ECO:0000313" key="1">
    <source>
        <dbReference type="EMBL" id="KAG5985103.1"/>
    </source>
</evidence>
<protein>
    <submittedName>
        <fullName evidence="1">Uncharacterized protein</fullName>
    </submittedName>
</protein>